<evidence type="ECO:0008006" key="4">
    <source>
        <dbReference type="Google" id="ProtNLM"/>
    </source>
</evidence>
<keyword evidence="1" id="KW-1133">Transmembrane helix</keyword>
<keyword evidence="1" id="KW-0812">Transmembrane</keyword>
<feature type="transmembrane region" description="Helical" evidence="1">
    <location>
        <begin position="78"/>
        <end position="100"/>
    </location>
</feature>
<evidence type="ECO:0000313" key="3">
    <source>
        <dbReference type="Proteomes" id="UP000622017"/>
    </source>
</evidence>
<evidence type="ECO:0000256" key="1">
    <source>
        <dbReference type="SAM" id="Phobius"/>
    </source>
</evidence>
<keyword evidence="1" id="KW-0472">Membrane</keyword>
<sequence>MLTEPVTDVVCASCYTPNTLQISIFGRYAHVYWVPFFPIGKISVSECEHCRQVLEGKQMPEALKAKVAQVKAHAKIPFWHFAGLILIAVAIVVSFVFNYVNHQHTTAYVAQPQVGDVYHVRTDSAYSLLKVAAVHGNSVELLANDYQTDNLSRLNEIDKPENYAEEPFDLTPLDLQIMLQKEQIVKVERD</sequence>
<reference evidence="2 3" key="1">
    <citation type="submission" date="2020-08" db="EMBL/GenBank/DDBJ databases">
        <title>Hymenobacter sp.</title>
        <authorList>
            <person name="Kim M.K."/>
        </authorList>
    </citation>
    <scope>NUCLEOTIDE SEQUENCE [LARGE SCALE GENOMIC DNA]</scope>
    <source>
        <strain evidence="2 3">BT507</strain>
    </source>
</reference>
<comment type="caution">
    <text evidence="2">The sequence shown here is derived from an EMBL/GenBank/DDBJ whole genome shotgun (WGS) entry which is preliminary data.</text>
</comment>
<dbReference type="RefSeq" id="WP_187320838.1">
    <property type="nucleotide sequence ID" value="NZ_JACSCY010000016.1"/>
</dbReference>
<dbReference type="EMBL" id="JACSCY010000016">
    <property type="protein sequence ID" value="MBC6612610.1"/>
    <property type="molecule type" value="Genomic_DNA"/>
</dbReference>
<keyword evidence="3" id="KW-1185">Reference proteome</keyword>
<evidence type="ECO:0000313" key="2">
    <source>
        <dbReference type="EMBL" id="MBC6612610.1"/>
    </source>
</evidence>
<gene>
    <name evidence="2" type="ORF">H8B15_16935</name>
</gene>
<accession>A0ABR7MPH2</accession>
<proteinExistence type="predicted"/>
<organism evidence="2 3">
    <name type="scientific">Hymenobacter citatus</name>
    <dbReference type="NCBI Taxonomy" id="2763506"/>
    <lineage>
        <taxon>Bacteria</taxon>
        <taxon>Pseudomonadati</taxon>
        <taxon>Bacteroidota</taxon>
        <taxon>Cytophagia</taxon>
        <taxon>Cytophagales</taxon>
        <taxon>Hymenobacteraceae</taxon>
        <taxon>Hymenobacter</taxon>
    </lineage>
</organism>
<name>A0ABR7MPH2_9BACT</name>
<dbReference type="Proteomes" id="UP000622017">
    <property type="component" value="Unassembled WGS sequence"/>
</dbReference>
<protein>
    <recommendedName>
        <fullName evidence="4">Zinc-ribbon domain-containing protein</fullName>
    </recommendedName>
</protein>